<feature type="transmembrane region" description="Helical" evidence="1">
    <location>
        <begin position="144"/>
        <end position="161"/>
    </location>
</feature>
<dbReference type="InterPro" id="IPR045393">
    <property type="entry name" value="DUF6518"/>
</dbReference>
<evidence type="ECO:0000256" key="1">
    <source>
        <dbReference type="SAM" id="Phobius"/>
    </source>
</evidence>
<feature type="transmembrane region" description="Helical" evidence="1">
    <location>
        <begin position="168"/>
        <end position="187"/>
    </location>
</feature>
<feature type="transmembrane region" description="Helical" evidence="1">
    <location>
        <begin position="113"/>
        <end position="132"/>
    </location>
</feature>
<name>A0ABZ1AV11_9ACTN</name>
<protein>
    <submittedName>
        <fullName evidence="2">DUF6518 family protein</fullName>
    </submittedName>
</protein>
<evidence type="ECO:0000313" key="2">
    <source>
        <dbReference type="EMBL" id="WRL62412.1"/>
    </source>
</evidence>
<feature type="transmembrane region" description="Helical" evidence="1">
    <location>
        <begin position="88"/>
        <end position="106"/>
    </location>
</feature>
<keyword evidence="3" id="KW-1185">Reference proteome</keyword>
<keyword evidence="1" id="KW-1133">Transmembrane helix</keyword>
<organism evidence="2 3">
    <name type="scientific">Blastococcus brunescens</name>
    <dbReference type="NCBI Taxonomy" id="1564165"/>
    <lineage>
        <taxon>Bacteria</taxon>
        <taxon>Bacillati</taxon>
        <taxon>Actinomycetota</taxon>
        <taxon>Actinomycetes</taxon>
        <taxon>Geodermatophilales</taxon>
        <taxon>Geodermatophilaceae</taxon>
        <taxon>Blastococcus</taxon>
    </lineage>
</organism>
<keyword evidence="1" id="KW-0472">Membrane</keyword>
<dbReference type="Proteomes" id="UP001324287">
    <property type="component" value="Chromosome"/>
</dbReference>
<proteinExistence type="predicted"/>
<reference evidence="2 3" key="1">
    <citation type="submission" date="2023-12" db="EMBL/GenBank/DDBJ databases">
        <title>Blastococcus brunescens sp. nov., an actonobacterium isolated from sandstone collected in sahara desert.</title>
        <authorList>
            <person name="Gtari M."/>
            <person name="Ghodhbane F."/>
        </authorList>
    </citation>
    <scope>NUCLEOTIDE SEQUENCE [LARGE SCALE GENOMIC DNA]</scope>
    <source>
        <strain evidence="2 3">BMG 8361</strain>
    </source>
</reference>
<gene>
    <name evidence="2" type="ORF">U6N30_20635</name>
</gene>
<feature type="transmembrane region" description="Helical" evidence="1">
    <location>
        <begin position="49"/>
        <end position="68"/>
    </location>
</feature>
<evidence type="ECO:0000313" key="3">
    <source>
        <dbReference type="Proteomes" id="UP001324287"/>
    </source>
</evidence>
<dbReference type="Pfam" id="PF20128">
    <property type="entry name" value="DUF6518"/>
    <property type="match status" value="1"/>
</dbReference>
<dbReference type="RefSeq" id="WP_324273766.1">
    <property type="nucleotide sequence ID" value="NZ_CP141261.1"/>
</dbReference>
<accession>A0ABZ1AV11</accession>
<feature type="transmembrane region" description="Helical" evidence="1">
    <location>
        <begin position="24"/>
        <end position="42"/>
    </location>
</feature>
<sequence>MVALAAGVLTGGFAAWAYYDDQLRPLAHTFGLWIAMLALLSAGQQPRRAMAHACLALAAAVIAFFVGKKTMYGVDYPGMPYSINISELMTWLVLAVVAGAVLGWAFSWAGRPGGVGVAGTAAVIGLLVADAYRRSTNYPADAPVVVTFATLAAVAVLAVTVRSWRQLTLVAGCTVPAALVGFLLVSAPDLLQQLLVTGGL</sequence>
<dbReference type="EMBL" id="CP141261">
    <property type="protein sequence ID" value="WRL62412.1"/>
    <property type="molecule type" value="Genomic_DNA"/>
</dbReference>
<keyword evidence="1" id="KW-0812">Transmembrane</keyword>